<protein>
    <submittedName>
        <fullName evidence="1">Uncharacterized protein</fullName>
    </submittedName>
</protein>
<reference evidence="1" key="1">
    <citation type="submission" date="2018-02" db="EMBL/GenBank/DDBJ databases">
        <title>Rhizophora mucronata_Transcriptome.</title>
        <authorList>
            <person name="Meera S.P."/>
            <person name="Sreeshan A."/>
            <person name="Augustine A."/>
        </authorList>
    </citation>
    <scope>NUCLEOTIDE SEQUENCE</scope>
    <source>
        <tissue evidence="1">Leaf</tissue>
    </source>
</reference>
<evidence type="ECO:0000313" key="1">
    <source>
        <dbReference type="EMBL" id="MBX45919.1"/>
    </source>
</evidence>
<proteinExistence type="predicted"/>
<sequence>MLRRDLIYGTKCSQFSIQIANFYCR</sequence>
<name>A0A2P2NTX7_RHIMU</name>
<dbReference type="AlphaFoldDB" id="A0A2P2NTX7"/>
<dbReference type="EMBL" id="GGEC01065435">
    <property type="protein sequence ID" value="MBX45919.1"/>
    <property type="molecule type" value="Transcribed_RNA"/>
</dbReference>
<organism evidence="1">
    <name type="scientific">Rhizophora mucronata</name>
    <name type="common">Asiatic mangrove</name>
    <dbReference type="NCBI Taxonomy" id="61149"/>
    <lineage>
        <taxon>Eukaryota</taxon>
        <taxon>Viridiplantae</taxon>
        <taxon>Streptophyta</taxon>
        <taxon>Embryophyta</taxon>
        <taxon>Tracheophyta</taxon>
        <taxon>Spermatophyta</taxon>
        <taxon>Magnoliopsida</taxon>
        <taxon>eudicotyledons</taxon>
        <taxon>Gunneridae</taxon>
        <taxon>Pentapetalae</taxon>
        <taxon>rosids</taxon>
        <taxon>fabids</taxon>
        <taxon>Malpighiales</taxon>
        <taxon>Rhizophoraceae</taxon>
        <taxon>Rhizophora</taxon>
    </lineage>
</organism>
<accession>A0A2P2NTX7</accession>